<dbReference type="InterPro" id="IPR033742">
    <property type="entry name" value="IQSEC_PH"/>
</dbReference>
<accession>A0ABM1SI97</accession>
<feature type="region of interest" description="Disordered" evidence="4">
    <location>
        <begin position="346"/>
        <end position="410"/>
    </location>
</feature>
<comment type="similarity">
    <text evidence="2">Belongs to the BRAG family.</text>
</comment>
<dbReference type="Pfam" id="PF16453">
    <property type="entry name" value="IQ_SEC7_PH"/>
    <property type="match status" value="1"/>
</dbReference>
<feature type="region of interest" description="Disordered" evidence="4">
    <location>
        <begin position="706"/>
        <end position="812"/>
    </location>
</feature>
<feature type="region of interest" description="Disordered" evidence="4">
    <location>
        <begin position="1180"/>
        <end position="1217"/>
    </location>
</feature>
<feature type="compositionally biased region" description="Low complexity" evidence="4">
    <location>
        <begin position="776"/>
        <end position="794"/>
    </location>
</feature>
<reference evidence="7" key="1">
    <citation type="submission" date="2025-08" db="UniProtKB">
        <authorList>
            <consortium name="RefSeq"/>
        </authorList>
    </citation>
    <scope>IDENTIFICATION</scope>
    <source>
        <tissue evidence="7">Muscle</tissue>
    </source>
</reference>
<feature type="region of interest" description="Disordered" evidence="4">
    <location>
        <begin position="21"/>
        <end position="44"/>
    </location>
</feature>
<feature type="compositionally biased region" description="Basic and acidic residues" evidence="4">
    <location>
        <begin position="1180"/>
        <end position="1197"/>
    </location>
</feature>
<protein>
    <submittedName>
        <fullName evidence="7">IQ motif and SEC7 domain-containing protein 1-like</fullName>
    </submittedName>
</protein>
<keyword evidence="6" id="KW-1185">Reference proteome</keyword>
<evidence type="ECO:0000256" key="4">
    <source>
        <dbReference type="SAM" id="MobiDB-lite"/>
    </source>
</evidence>
<comment type="subcellular location">
    <subcellularLocation>
        <location evidence="1">Cytoplasm</location>
    </subcellularLocation>
</comment>
<evidence type="ECO:0000313" key="6">
    <source>
        <dbReference type="Proteomes" id="UP000694941"/>
    </source>
</evidence>
<feature type="compositionally biased region" description="Polar residues" evidence="4">
    <location>
        <begin position="859"/>
        <end position="870"/>
    </location>
</feature>
<evidence type="ECO:0000256" key="2">
    <source>
        <dbReference type="ARBA" id="ARBA00006248"/>
    </source>
</evidence>
<dbReference type="InterPro" id="IPR000904">
    <property type="entry name" value="Sec7_dom"/>
</dbReference>
<dbReference type="RefSeq" id="XP_022243352.1">
    <property type="nucleotide sequence ID" value="XM_022387644.1"/>
</dbReference>
<dbReference type="SMART" id="SM00222">
    <property type="entry name" value="Sec7"/>
    <property type="match status" value="1"/>
</dbReference>
<proteinExistence type="inferred from homology"/>
<dbReference type="InterPro" id="IPR035999">
    <property type="entry name" value="Sec7_dom_sf"/>
</dbReference>
<organism evidence="6 7">
    <name type="scientific">Limulus polyphemus</name>
    <name type="common">Atlantic horseshoe crab</name>
    <dbReference type="NCBI Taxonomy" id="6850"/>
    <lineage>
        <taxon>Eukaryota</taxon>
        <taxon>Metazoa</taxon>
        <taxon>Ecdysozoa</taxon>
        <taxon>Arthropoda</taxon>
        <taxon>Chelicerata</taxon>
        <taxon>Merostomata</taxon>
        <taxon>Xiphosura</taxon>
        <taxon>Limulidae</taxon>
        <taxon>Limulus</taxon>
    </lineage>
</organism>
<dbReference type="InterPro" id="IPR011993">
    <property type="entry name" value="PH-like_dom_sf"/>
</dbReference>
<dbReference type="Gene3D" id="1.10.220.20">
    <property type="match status" value="1"/>
</dbReference>
<dbReference type="Proteomes" id="UP000694941">
    <property type="component" value="Unplaced"/>
</dbReference>
<dbReference type="SUPFAM" id="SSF50729">
    <property type="entry name" value="PH domain-like"/>
    <property type="match status" value="1"/>
</dbReference>
<dbReference type="Gene3D" id="2.30.29.30">
    <property type="entry name" value="Pleckstrin-homology domain (PH domain)/Phosphotyrosine-binding domain (PTB)"/>
    <property type="match status" value="1"/>
</dbReference>
<evidence type="ECO:0000256" key="1">
    <source>
        <dbReference type="ARBA" id="ARBA00004496"/>
    </source>
</evidence>
<evidence type="ECO:0000313" key="7">
    <source>
        <dbReference type="RefSeq" id="XP_022243352.1"/>
    </source>
</evidence>
<dbReference type="SUPFAM" id="SSF48425">
    <property type="entry name" value="Sec7 domain"/>
    <property type="match status" value="1"/>
</dbReference>
<dbReference type="PROSITE" id="PS50096">
    <property type="entry name" value="IQ"/>
    <property type="match status" value="1"/>
</dbReference>
<feature type="compositionally biased region" description="Polar residues" evidence="4">
    <location>
        <begin position="362"/>
        <end position="386"/>
    </location>
</feature>
<evidence type="ECO:0000256" key="3">
    <source>
        <dbReference type="ARBA" id="ARBA00022490"/>
    </source>
</evidence>
<gene>
    <name evidence="7" type="primary">LOC106460841</name>
</gene>
<feature type="region of interest" description="Disordered" evidence="4">
    <location>
        <begin position="608"/>
        <end position="627"/>
    </location>
</feature>
<dbReference type="PROSITE" id="PS50190">
    <property type="entry name" value="SEC7"/>
    <property type="match status" value="1"/>
</dbReference>
<feature type="region of interest" description="Disordered" evidence="4">
    <location>
        <begin position="641"/>
        <end position="660"/>
    </location>
</feature>
<feature type="region of interest" description="Disordered" evidence="4">
    <location>
        <begin position="844"/>
        <end position="870"/>
    </location>
</feature>
<feature type="region of interest" description="Disordered" evidence="4">
    <location>
        <begin position="1308"/>
        <end position="1331"/>
    </location>
</feature>
<name>A0ABM1SI97_LIMPO</name>
<dbReference type="PANTHER" id="PTHR10663:SF342">
    <property type="entry name" value="FI21420P1"/>
    <property type="match status" value="1"/>
</dbReference>
<dbReference type="GeneID" id="106460841"/>
<evidence type="ECO:0000259" key="5">
    <source>
        <dbReference type="PROSITE" id="PS50190"/>
    </source>
</evidence>
<keyword evidence="3" id="KW-0963">Cytoplasm</keyword>
<dbReference type="CDD" id="cd13318">
    <property type="entry name" value="PH_IQSEC"/>
    <property type="match status" value="1"/>
</dbReference>
<dbReference type="PANTHER" id="PTHR10663">
    <property type="entry name" value="GUANYL-NUCLEOTIDE EXCHANGE FACTOR"/>
    <property type="match status" value="1"/>
</dbReference>
<dbReference type="Pfam" id="PF01369">
    <property type="entry name" value="Sec7"/>
    <property type="match status" value="1"/>
</dbReference>
<sequence>MTRAYQDDIILCDLNGQSSGQLPTVDQEFPDLSEDDDDRKSKRSNLSGSILCRRSSFKEDVTINYSCFDSGRLCRSYSCSPSYSVRSGPPHSKDKRRFFTKVHFSDQEFSRVETIYIDNDGLLEYSVSSSTNQFCDKIPLKDIGDHRNNPVFRKTNTVAVSTPRGAQTLANRSCVRKSSSSSFHRSTWRDHLVTDMNMYGNSLDVCYRQQWAVGPKTSRFENNGYNLNSRSWFREFQPSSSPSFISVTSAPCYSVRNLASNSLNRSLATDRHTEELEAGEYLPGRRRNARSLSPERFFRRLKNSFRKTGGSRTLRTHEFRAISLRHVEESDQSCMNTRDSTVDQKLFDTTPYEPGPPLKQLRSYSVDTHNSSHPTRNSRQRASSGNVGLKKTPVRRVDDEALKRSRSHSNQYELSQDLLDKQVEMLERKYGGVCARHAALTIQRAFRKYCMVKRFQELAHPKSEKRLSRRLYTFDLEGKDWMVYAGSLKSSGHRQYTTGIYNPGQEMLKEGFQGINSTPQSVDAVVKSNFAALYRELSETLETENGRPLRPTRSLSMREKKTSYLTDSDNCIRSSPNCVYTKESTSYPSAQVFTVHNNLDMQVVSSGERLHPQNSLQSGLPGESSALNDSLYHVPPSSIPKHTMSSSTDVKHINSSHSAHPEPMMCLVPNQIPTPGAEHYHIPREPLPTEGSTINFSGMDEGLVRDSAGRRSVNNPLGMTKKPQEGLFQRTSIRSSDAALGRKYNINQKKIPPRVPRRTSSISNQEHKSTSDGVNSPTYSVESFTSSSEGSMGYDITQQYSTHPDDDEMDKVQSKKCNVDASPIWKRKSLIVAEQVPAGTRLEDKRLSNISENSEDSLESTGYSTSPPISVSDMQSFTGITYSDSDTRTSHDIPSSPLPYKSQISEIQKKRQYRIGLNLFNKKPERGIRYLIQRSFLEGSPKAVARFLISRKGLSKHNIGEYLGNLQCPFNMAVLGCFVEEMDLAGMQVDVALRKFQTFFRMPSGVDDGSDLDRHMLTGIYERIKASEFKPGSDHVTQVMKVQQTIVGKKPNLALPHRRLVCYCRLYEIYDINKKERPGVHQREIFLFNDMIMVTKIFNKKKNSVTYTFRQSFSLCGMNVTLFEAPYYPHGIRLSQRVDDKVLITFNARNEHDRSKFVEDLKESILEMDEMESMRIEAELEKQKSVRSRGGDNRDSGVADMEIVPASSKESRQVTNSLSANLKRSALSNSLLDLHEQQMNKPVRRGSAGSLDSGMSVSFQSSAASTVSRDSLLQTVPVNGANKTVVDSGVIPVTSAGKSSNTPGFLGGLFSKKGKSSSRINTRKNAETSTM</sequence>
<feature type="compositionally biased region" description="Acidic residues" evidence="4">
    <location>
        <begin position="28"/>
        <end position="37"/>
    </location>
</feature>
<feature type="compositionally biased region" description="Polar residues" evidence="4">
    <location>
        <begin position="643"/>
        <end position="658"/>
    </location>
</feature>
<feature type="domain" description="SEC7" evidence="5">
    <location>
        <begin position="902"/>
        <end position="1168"/>
    </location>
</feature>